<feature type="transmembrane region" description="Helical" evidence="6">
    <location>
        <begin position="85"/>
        <end position="105"/>
    </location>
</feature>
<dbReference type="KEGG" id="gtt:GUITHDRAFT_155944"/>
<evidence type="ECO:0000313" key="9">
    <source>
        <dbReference type="EMBL" id="EKX33777.1"/>
    </source>
</evidence>
<evidence type="ECO:0000256" key="2">
    <source>
        <dbReference type="ARBA" id="ARBA00022475"/>
    </source>
</evidence>
<feature type="domain" description="VTT" evidence="8">
    <location>
        <begin position="21"/>
        <end position="136"/>
    </location>
</feature>
<feature type="signal peptide" evidence="7">
    <location>
        <begin position="1"/>
        <end position="20"/>
    </location>
</feature>
<dbReference type="InterPro" id="IPR032816">
    <property type="entry name" value="VTT_dom"/>
</dbReference>
<evidence type="ECO:0000256" key="1">
    <source>
        <dbReference type="ARBA" id="ARBA00004651"/>
    </source>
</evidence>
<keyword evidence="5 6" id="KW-0472">Membrane</keyword>
<reference evidence="11" key="2">
    <citation type="submission" date="2012-11" db="EMBL/GenBank/DDBJ databases">
        <authorList>
            <person name="Kuo A."/>
            <person name="Curtis B.A."/>
            <person name="Tanifuji G."/>
            <person name="Burki F."/>
            <person name="Gruber A."/>
            <person name="Irimia M."/>
            <person name="Maruyama S."/>
            <person name="Arias M.C."/>
            <person name="Ball S.G."/>
            <person name="Gile G.H."/>
            <person name="Hirakawa Y."/>
            <person name="Hopkins J.F."/>
            <person name="Rensing S.A."/>
            <person name="Schmutz J."/>
            <person name="Symeonidi A."/>
            <person name="Elias M."/>
            <person name="Eveleigh R.J."/>
            <person name="Herman E.K."/>
            <person name="Klute M.J."/>
            <person name="Nakayama T."/>
            <person name="Obornik M."/>
            <person name="Reyes-Prieto A."/>
            <person name="Armbrust E.V."/>
            <person name="Aves S.J."/>
            <person name="Beiko R.G."/>
            <person name="Coutinho P."/>
            <person name="Dacks J.B."/>
            <person name="Durnford D.G."/>
            <person name="Fast N.M."/>
            <person name="Green B.R."/>
            <person name="Grisdale C."/>
            <person name="Hempe F."/>
            <person name="Henrissat B."/>
            <person name="Hoppner M.P."/>
            <person name="Ishida K.-I."/>
            <person name="Kim E."/>
            <person name="Koreny L."/>
            <person name="Kroth P.G."/>
            <person name="Liu Y."/>
            <person name="Malik S.-B."/>
            <person name="Maier U.G."/>
            <person name="McRose D."/>
            <person name="Mock T."/>
            <person name="Neilson J.A."/>
            <person name="Onodera N.T."/>
            <person name="Poole A.M."/>
            <person name="Pritham E.J."/>
            <person name="Richards T.A."/>
            <person name="Rocap G."/>
            <person name="Roy S.W."/>
            <person name="Sarai C."/>
            <person name="Schaack S."/>
            <person name="Shirato S."/>
            <person name="Slamovits C.H."/>
            <person name="Spencer D.F."/>
            <person name="Suzuki S."/>
            <person name="Worden A.Z."/>
            <person name="Zauner S."/>
            <person name="Barry K."/>
            <person name="Bell C."/>
            <person name="Bharti A.K."/>
            <person name="Crow J.A."/>
            <person name="Grimwood J."/>
            <person name="Kramer R."/>
            <person name="Lindquist E."/>
            <person name="Lucas S."/>
            <person name="Salamov A."/>
            <person name="McFadden G.I."/>
            <person name="Lane C.E."/>
            <person name="Keeling P.J."/>
            <person name="Gray M.W."/>
            <person name="Grigoriev I.V."/>
            <person name="Archibald J.M."/>
        </authorList>
    </citation>
    <scope>NUCLEOTIDE SEQUENCE</scope>
    <source>
        <strain evidence="11">CCMP2712</strain>
    </source>
</reference>
<feature type="transmembrane region" description="Helical" evidence="6">
    <location>
        <begin position="117"/>
        <end position="137"/>
    </location>
</feature>
<dbReference type="PANTHER" id="PTHR12677">
    <property type="entry name" value="GOLGI APPARATUS MEMBRANE PROTEIN TVP38-RELATED"/>
    <property type="match status" value="1"/>
</dbReference>
<feature type="chain" id="PRO_5008769900" description="VTT domain-containing protein" evidence="7">
    <location>
        <begin position="21"/>
        <end position="190"/>
    </location>
</feature>
<gene>
    <name evidence="9" type="ORF">GUITHDRAFT_155944</name>
</gene>
<keyword evidence="11" id="KW-1185">Reference proteome</keyword>
<keyword evidence="3 6" id="KW-0812">Transmembrane</keyword>
<dbReference type="EnsemblProtists" id="EKX33777">
    <property type="protein sequence ID" value="EKX33777"/>
    <property type="gene ID" value="GUITHDRAFT_155944"/>
</dbReference>
<evidence type="ECO:0000259" key="8">
    <source>
        <dbReference type="Pfam" id="PF09335"/>
    </source>
</evidence>
<comment type="subcellular location">
    <subcellularLocation>
        <location evidence="1">Cell membrane</location>
        <topology evidence="1">Multi-pass membrane protein</topology>
    </subcellularLocation>
</comment>
<name>L1ICJ1_GUITC</name>
<dbReference type="InterPro" id="IPR015414">
    <property type="entry name" value="TMEM64"/>
</dbReference>
<dbReference type="GeneID" id="17290510"/>
<organism evidence="9">
    <name type="scientific">Guillardia theta (strain CCMP2712)</name>
    <name type="common">Cryptophyte</name>
    <dbReference type="NCBI Taxonomy" id="905079"/>
    <lineage>
        <taxon>Eukaryota</taxon>
        <taxon>Cryptophyceae</taxon>
        <taxon>Pyrenomonadales</taxon>
        <taxon>Geminigeraceae</taxon>
        <taxon>Guillardia</taxon>
    </lineage>
</organism>
<evidence type="ECO:0000256" key="3">
    <source>
        <dbReference type="ARBA" id="ARBA00022692"/>
    </source>
</evidence>
<keyword evidence="2" id="KW-1003">Cell membrane</keyword>
<dbReference type="PaxDb" id="55529-EKX33777"/>
<keyword evidence="7" id="KW-0732">Signal</keyword>
<evidence type="ECO:0000256" key="7">
    <source>
        <dbReference type="SAM" id="SignalP"/>
    </source>
</evidence>
<evidence type="ECO:0000313" key="11">
    <source>
        <dbReference type="Proteomes" id="UP000011087"/>
    </source>
</evidence>
<accession>L1ICJ1</accession>
<dbReference type="PANTHER" id="PTHR12677:SF59">
    <property type="entry name" value="GOLGI APPARATUS MEMBRANE PROTEIN TVP38-RELATED"/>
    <property type="match status" value="1"/>
</dbReference>
<reference evidence="10" key="3">
    <citation type="submission" date="2015-06" db="UniProtKB">
        <authorList>
            <consortium name="EnsemblProtists"/>
        </authorList>
    </citation>
    <scope>IDENTIFICATION</scope>
</reference>
<proteinExistence type="predicted"/>
<evidence type="ECO:0000256" key="6">
    <source>
        <dbReference type="SAM" id="Phobius"/>
    </source>
</evidence>
<dbReference type="HOGENOM" id="CLU_038944_3_2_1"/>
<protein>
    <recommendedName>
        <fullName evidence="8">VTT domain-containing protein</fullName>
    </recommendedName>
</protein>
<dbReference type="Proteomes" id="UP000011087">
    <property type="component" value="Unassembled WGS sequence"/>
</dbReference>
<dbReference type="eggNOG" id="KOG3140">
    <property type="taxonomic scope" value="Eukaryota"/>
</dbReference>
<reference evidence="9 11" key="1">
    <citation type="journal article" date="2012" name="Nature">
        <title>Algal genomes reveal evolutionary mosaicism and the fate of nucleomorphs.</title>
        <authorList>
            <consortium name="DOE Joint Genome Institute"/>
            <person name="Curtis B.A."/>
            <person name="Tanifuji G."/>
            <person name="Burki F."/>
            <person name="Gruber A."/>
            <person name="Irimia M."/>
            <person name="Maruyama S."/>
            <person name="Arias M.C."/>
            <person name="Ball S.G."/>
            <person name="Gile G.H."/>
            <person name="Hirakawa Y."/>
            <person name="Hopkins J.F."/>
            <person name="Kuo A."/>
            <person name="Rensing S.A."/>
            <person name="Schmutz J."/>
            <person name="Symeonidi A."/>
            <person name="Elias M."/>
            <person name="Eveleigh R.J."/>
            <person name="Herman E.K."/>
            <person name="Klute M.J."/>
            <person name="Nakayama T."/>
            <person name="Obornik M."/>
            <person name="Reyes-Prieto A."/>
            <person name="Armbrust E.V."/>
            <person name="Aves S.J."/>
            <person name="Beiko R.G."/>
            <person name="Coutinho P."/>
            <person name="Dacks J.B."/>
            <person name="Durnford D.G."/>
            <person name="Fast N.M."/>
            <person name="Green B.R."/>
            <person name="Grisdale C.J."/>
            <person name="Hempel F."/>
            <person name="Henrissat B."/>
            <person name="Hoppner M.P."/>
            <person name="Ishida K."/>
            <person name="Kim E."/>
            <person name="Koreny L."/>
            <person name="Kroth P.G."/>
            <person name="Liu Y."/>
            <person name="Malik S.B."/>
            <person name="Maier U.G."/>
            <person name="McRose D."/>
            <person name="Mock T."/>
            <person name="Neilson J.A."/>
            <person name="Onodera N.T."/>
            <person name="Poole A.M."/>
            <person name="Pritham E.J."/>
            <person name="Richards T.A."/>
            <person name="Rocap G."/>
            <person name="Roy S.W."/>
            <person name="Sarai C."/>
            <person name="Schaack S."/>
            <person name="Shirato S."/>
            <person name="Slamovits C.H."/>
            <person name="Spencer D.F."/>
            <person name="Suzuki S."/>
            <person name="Worden A.Z."/>
            <person name="Zauner S."/>
            <person name="Barry K."/>
            <person name="Bell C."/>
            <person name="Bharti A.K."/>
            <person name="Crow J.A."/>
            <person name="Grimwood J."/>
            <person name="Kramer R."/>
            <person name="Lindquist E."/>
            <person name="Lucas S."/>
            <person name="Salamov A."/>
            <person name="McFadden G.I."/>
            <person name="Lane C.E."/>
            <person name="Keeling P.J."/>
            <person name="Gray M.W."/>
            <person name="Grigoriev I.V."/>
            <person name="Archibald J.M."/>
        </authorList>
    </citation>
    <scope>NUCLEOTIDE SEQUENCE</scope>
    <source>
        <strain evidence="9 11">CCMP2712</strain>
    </source>
</reference>
<dbReference type="EMBL" id="JH993130">
    <property type="protein sequence ID" value="EKX33777.1"/>
    <property type="molecule type" value="Genomic_DNA"/>
</dbReference>
<evidence type="ECO:0000313" key="10">
    <source>
        <dbReference type="EnsemblProtists" id="EKX33777"/>
    </source>
</evidence>
<feature type="transmembrane region" description="Helical" evidence="6">
    <location>
        <begin position="149"/>
        <end position="170"/>
    </location>
</feature>
<feature type="transmembrane region" description="Helical" evidence="6">
    <location>
        <begin position="26"/>
        <end position="55"/>
    </location>
</feature>
<sequence length="190" mass="20142">MAALLHILITALCTMSAVITTTPMNFAAGMLFGILPGAAIMNVGCVVGSMANFFIGRYVAREWARKRLQESPTLSALEAALQKRAVFIITLARLSPVFPFAMVGYALGASAVTMRDFAVGTAVGLFPGCILYSWIGVSMKDMSSKEGGGAGSWISIMISVASTIAISIYAKRVYDDAVKDSSRTAVNKRV</sequence>
<dbReference type="AlphaFoldDB" id="L1ICJ1"/>
<keyword evidence="4 6" id="KW-1133">Transmembrane helix</keyword>
<dbReference type="GO" id="GO:0005886">
    <property type="term" value="C:plasma membrane"/>
    <property type="evidence" value="ECO:0007669"/>
    <property type="project" value="UniProtKB-SubCell"/>
</dbReference>
<evidence type="ECO:0000256" key="5">
    <source>
        <dbReference type="ARBA" id="ARBA00023136"/>
    </source>
</evidence>
<dbReference type="OrthoDB" id="166803at2759"/>
<dbReference type="OMA" id="LYGTWWG"/>
<dbReference type="Pfam" id="PF09335">
    <property type="entry name" value="VTT_dom"/>
    <property type="match status" value="1"/>
</dbReference>
<evidence type="ECO:0000256" key="4">
    <source>
        <dbReference type="ARBA" id="ARBA00022989"/>
    </source>
</evidence>
<dbReference type="RefSeq" id="XP_005820757.1">
    <property type="nucleotide sequence ID" value="XM_005820700.1"/>
</dbReference>